<evidence type="ECO:0000313" key="2">
    <source>
        <dbReference type="EMBL" id="KAF2497896.1"/>
    </source>
</evidence>
<evidence type="ECO:0000313" key="3">
    <source>
        <dbReference type="Proteomes" id="UP000799750"/>
    </source>
</evidence>
<gene>
    <name evidence="2" type="ORF">BU16DRAFT_328271</name>
</gene>
<proteinExistence type="predicted"/>
<sequence>MAPEHTVNPIRRLVPILSRLLAQQLDVPPPEAAVLDYLAELTTEERAELQELLAHPDRPGFIITPDEISLIDDNKQLMLLFFVSDVSKTFKSTTLTENMEAEMDGNEAVEGDGPSTQGPSAGETTNNGSVSGDEMEMDEGSRKPPTLAAPAHITGSTDGPLKRKRELEDDA</sequence>
<dbReference type="OrthoDB" id="10509047at2759"/>
<keyword evidence="3" id="KW-1185">Reference proteome</keyword>
<reference evidence="2" key="1">
    <citation type="journal article" date="2020" name="Stud. Mycol.">
        <title>101 Dothideomycetes genomes: a test case for predicting lifestyles and emergence of pathogens.</title>
        <authorList>
            <person name="Haridas S."/>
            <person name="Albert R."/>
            <person name="Binder M."/>
            <person name="Bloem J."/>
            <person name="Labutti K."/>
            <person name="Salamov A."/>
            <person name="Andreopoulos B."/>
            <person name="Baker S."/>
            <person name="Barry K."/>
            <person name="Bills G."/>
            <person name="Bluhm B."/>
            <person name="Cannon C."/>
            <person name="Castanera R."/>
            <person name="Culley D."/>
            <person name="Daum C."/>
            <person name="Ezra D."/>
            <person name="Gonzalez J."/>
            <person name="Henrissat B."/>
            <person name="Kuo A."/>
            <person name="Liang C."/>
            <person name="Lipzen A."/>
            <person name="Lutzoni F."/>
            <person name="Magnuson J."/>
            <person name="Mondo S."/>
            <person name="Nolan M."/>
            <person name="Ohm R."/>
            <person name="Pangilinan J."/>
            <person name="Park H.-J."/>
            <person name="Ramirez L."/>
            <person name="Alfaro M."/>
            <person name="Sun H."/>
            <person name="Tritt A."/>
            <person name="Yoshinaga Y."/>
            <person name="Zwiers L.-H."/>
            <person name="Turgeon B."/>
            <person name="Goodwin S."/>
            <person name="Spatafora J."/>
            <person name="Crous P."/>
            <person name="Grigoriev I."/>
        </authorList>
    </citation>
    <scope>NUCLEOTIDE SEQUENCE</scope>
    <source>
        <strain evidence="2">CBS 269.34</strain>
    </source>
</reference>
<feature type="compositionally biased region" description="Polar residues" evidence="1">
    <location>
        <begin position="114"/>
        <end position="130"/>
    </location>
</feature>
<organism evidence="2 3">
    <name type="scientific">Lophium mytilinum</name>
    <dbReference type="NCBI Taxonomy" id="390894"/>
    <lineage>
        <taxon>Eukaryota</taxon>
        <taxon>Fungi</taxon>
        <taxon>Dikarya</taxon>
        <taxon>Ascomycota</taxon>
        <taxon>Pezizomycotina</taxon>
        <taxon>Dothideomycetes</taxon>
        <taxon>Pleosporomycetidae</taxon>
        <taxon>Mytilinidiales</taxon>
        <taxon>Mytilinidiaceae</taxon>
        <taxon>Lophium</taxon>
    </lineage>
</organism>
<dbReference type="AlphaFoldDB" id="A0A6A6R044"/>
<feature type="region of interest" description="Disordered" evidence="1">
    <location>
        <begin position="102"/>
        <end position="171"/>
    </location>
</feature>
<name>A0A6A6R044_9PEZI</name>
<accession>A0A6A6R044</accession>
<protein>
    <submittedName>
        <fullName evidence="2">Uncharacterized protein</fullName>
    </submittedName>
</protein>
<evidence type="ECO:0000256" key="1">
    <source>
        <dbReference type="SAM" id="MobiDB-lite"/>
    </source>
</evidence>
<dbReference type="Proteomes" id="UP000799750">
    <property type="component" value="Unassembled WGS sequence"/>
</dbReference>
<dbReference type="EMBL" id="MU004186">
    <property type="protein sequence ID" value="KAF2497896.1"/>
    <property type="molecule type" value="Genomic_DNA"/>
</dbReference>